<reference evidence="2 3" key="1">
    <citation type="submission" date="2019-01" db="EMBL/GenBank/DDBJ databases">
        <authorList>
            <person name="Chen W.-M."/>
        </authorList>
    </citation>
    <scope>NUCLEOTIDE SEQUENCE [LARGE SCALE GENOMIC DNA]</scope>
    <source>
        <strain evidence="2 3">KYPC3</strain>
    </source>
</reference>
<evidence type="ECO:0000313" key="2">
    <source>
        <dbReference type="EMBL" id="RVU40593.1"/>
    </source>
</evidence>
<dbReference type="PANTHER" id="PTHR37943:SF1">
    <property type="entry name" value="PROTEIN VES"/>
    <property type="match status" value="1"/>
</dbReference>
<dbReference type="InterPro" id="IPR011051">
    <property type="entry name" value="RmlC_Cupin_sf"/>
</dbReference>
<evidence type="ECO:0000256" key="1">
    <source>
        <dbReference type="SAM" id="MobiDB-lite"/>
    </source>
</evidence>
<dbReference type="InterPro" id="IPR010282">
    <property type="entry name" value="Uncharacterised_HutD/Ves"/>
</dbReference>
<dbReference type="Gene3D" id="2.60.120.10">
    <property type="entry name" value="Jelly Rolls"/>
    <property type="match status" value="1"/>
</dbReference>
<gene>
    <name evidence="2" type="ORF">EOE67_05995</name>
</gene>
<evidence type="ECO:0000313" key="3">
    <source>
        <dbReference type="Proteomes" id="UP000283077"/>
    </source>
</evidence>
<comment type="caution">
    <text evidence="2">The sequence shown here is derived from an EMBL/GenBank/DDBJ whole genome shotgun (WGS) entry which is preliminary data.</text>
</comment>
<proteinExistence type="predicted"/>
<feature type="compositionally biased region" description="Low complexity" evidence="1">
    <location>
        <begin position="8"/>
        <end position="27"/>
    </location>
</feature>
<dbReference type="AlphaFoldDB" id="A0A437R1I5"/>
<sequence>MTRYAMPNGVDNSGVVNSGVDSNQVNSCSVDSNQVNSRGVDSNQVNSRGVAAKIIPAATMPVSKWAGGETRQLAIFPVNATVAAQDFQWRFSSATVLQDGAFTQFPKHQRLLALRQGAGFTLQVDAHQQQVHSQQQVLRFAGCAHSHASLIAGAIVDINLMVDASLQANLWSANCTTEFQPWPSPLLTGATLLIYADQAPLEICLEPGTPLLQLAVGEVLQLQSPQQPCLVRAANAPCTAVFAWLAP</sequence>
<dbReference type="SUPFAM" id="SSF51182">
    <property type="entry name" value="RmlC-like cupins"/>
    <property type="match status" value="1"/>
</dbReference>
<feature type="compositionally biased region" description="Polar residues" evidence="1">
    <location>
        <begin position="28"/>
        <end position="43"/>
    </location>
</feature>
<evidence type="ECO:0008006" key="4">
    <source>
        <dbReference type="Google" id="ProtNLM"/>
    </source>
</evidence>
<name>A0A437R1I5_9GAMM</name>
<dbReference type="OrthoDB" id="9800082at2"/>
<organism evidence="2 3">
    <name type="scientific">Rheinheimera riviphila</name>
    <dbReference type="NCBI Taxonomy" id="1834037"/>
    <lineage>
        <taxon>Bacteria</taxon>
        <taxon>Pseudomonadati</taxon>
        <taxon>Pseudomonadota</taxon>
        <taxon>Gammaproteobacteria</taxon>
        <taxon>Chromatiales</taxon>
        <taxon>Chromatiaceae</taxon>
        <taxon>Rheinheimera</taxon>
    </lineage>
</organism>
<keyword evidence="3" id="KW-1185">Reference proteome</keyword>
<dbReference type="EMBL" id="SACS01000004">
    <property type="protein sequence ID" value="RVU40593.1"/>
    <property type="molecule type" value="Genomic_DNA"/>
</dbReference>
<dbReference type="CDD" id="cd20293">
    <property type="entry name" value="cupin_HutD_N"/>
    <property type="match status" value="1"/>
</dbReference>
<dbReference type="PANTHER" id="PTHR37943">
    <property type="entry name" value="PROTEIN VES"/>
    <property type="match status" value="1"/>
</dbReference>
<protein>
    <recommendedName>
        <fullName evidence="4">HutD family protein</fullName>
    </recommendedName>
</protein>
<accession>A0A437R1I5</accession>
<dbReference type="Pfam" id="PF05962">
    <property type="entry name" value="HutD"/>
    <property type="match status" value="1"/>
</dbReference>
<dbReference type="Proteomes" id="UP000283077">
    <property type="component" value="Unassembled WGS sequence"/>
</dbReference>
<feature type="region of interest" description="Disordered" evidence="1">
    <location>
        <begin position="1"/>
        <end position="43"/>
    </location>
</feature>
<dbReference type="RefSeq" id="WP_127698130.1">
    <property type="nucleotide sequence ID" value="NZ_SACS01000004.1"/>
</dbReference>
<dbReference type="InterPro" id="IPR014710">
    <property type="entry name" value="RmlC-like_jellyroll"/>
</dbReference>